<dbReference type="SUPFAM" id="SSF103473">
    <property type="entry name" value="MFS general substrate transporter"/>
    <property type="match status" value="1"/>
</dbReference>
<dbReference type="Gene3D" id="1.20.1250.20">
    <property type="entry name" value="MFS general substrate transporter like domains"/>
    <property type="match status" value="2"/>
</dbReference>
<feature type="transmembrane region" description="Helical" evidence="2">
    <location>
        <begin position="306"/>
        <end position="324"/>
    </location>
</feature>
<feature type="transmembrane region" description="Helical" evidence="2">
    <location>
        <begin position="243"/>
        <end position="263"/>
    </location>
</feature>
<comment type="subcellular location">
    <subcellularLocation>
        <location evidence="1">Cell membrane</location>
        <topology evidence="1">Multi-pass membrane protein</topology>
    </subcellularLocation>
</comment>
<feature type="transmembrane region" description="Helical" evidence="2">
    <location>
        <begin position="366"/>
        <end position="389"/>
    </location>
</feature>
<feature type="transmembrane region" description="Helical" evidence="2">
    <location>
        <begin position="55"/>
        <end position="79"/>
    </location>
</feature>
<gene>
    <name evidence="3" type="ORF">SAMN05216180_0859</name>
</gene>
<keyword evidence="2" id="KW-0812">Transmembrane</keyword>
<organism evidence="3 4">
    <name type="scientific">Hydrogenoanaerobacterium saccharovorans</name>
    <dbReference type="NCBI Taxonomy" id="474960"/>
    <lineage>
        <taxon>Bacteria</taxon>
        <taxon>Bacillati</taxon>
        <taxon>Bacillota</taxon>
        <taxon>Clostridia</taxon>
        <taxon>Eubacteriales</taxon>
        <taxon>Oscillospiraceae</taxon>
        <taxon>Hydrogenoanaerobacterium</taxon>
    </lineage>
</organism>
<dbReference type="Proteomes" id="UP000199158">
    <property type="component" value="Unassembled WGS sequence"/>
</dbReference>
<feature type="transmembrane region" description="Helical" evidence="2">
    <location>
        <begin position="330"/>
        <end position="354"/>
    </location>
</feature>
<evidence type="ECO:0000313" key="4">
    <source>
        <dbReference type="Proteomes" id="UP000199158"/>
    </source>
</evidence>
<dbReference type="InterPro" id="IPR011701">
    <property type="entry name" value="MFS"/>
</dbReference>
<dbReference type="InterPro" id="IPR052528">
    <property type="entry name" value="Sugar_transport-like"/>
</dbReference>
<feature type="transmembrane region" description="Helical" evidence="2">
    <location>
        <begin position="275"/>
        <end position="294"/>
    </location>
</feature>
<feature type="transmembrane region" description="Helical" evidence="2">
    <location>
        <begin position="163"/>
        <end position="181"/>
    </location>
</feature>
<dbReference type="STRING" id="474960.SAMN05216180_0859"/>
<dbReference type="AlphaFoldDB" id="A0A1H7ZSN7"/>
<dbReference type="GO" id="GO:0022857">
    <property type="term" value="F:transmembrane transporter activity"/>
    <property type="evidence" value="ECO:0007669"/>
    <property type="project" value="InterPro"/>
</dbReference>
<name>A0A1H7ZSN7_9FIRM</name>
<keyword evidence="2" id="KW-0472">Membrane</keyword>
<dbReference type="InterPro" id="IPR036259">
    <property type="entry name" value="MFS_trans_sf"/>
</dbReference>
<dbReference type="Pfam" id="PF07690">
    <property type="entry name" value="MFS_1"/>
    <property type="match status" value="1"/>
</dbReference>
<dbReference type="PANTHER" id="PTHR23526">
    <property type="entry name" value="INTEGRAL MEMBRANE TRANSPORT PROTEIN-RELATED"/>
    <property type="match status" value="1"/>
</dbReference>
<keyword evidence="4" id="KW-1185">Reference proteome</keyword>
<evidence type="ECO:0000256" key="1">
    <source>
        <dbReference type="ARBA" id="ARBA00004651"/>
    </source>
</evidence>
<feature type="transmembrane region" description="Helical" evidence="2">
    <location>
        <begin position="401"/>
        <end position="421"/>
    </location>
</feature>
<sequence length="432" mass="47265">MKLKEKLHEIFFPSTPSTSQQLYASRHNLIVENSFASILIALAGGNFLAGYLSYLGASVSFCALVGAMPQFGCVMQLVAPFLFERLHYRKFAIWVLCFGFRISIGFSAFAPLLFTGKRSQLMFILIIYFFAYLAAGLVTPGLQQFQLDLAPQQGRGKFLAKKDVIAASANAVVALIMGWQLDAFTNAGDPYKGYLIIGVFSIVLSCIDAILLCRIREQPVCKAEKLRISALLVPIRDIKYRPIIMYTMWMGLFGSFATAFLYVHMLRNLYLTHRFITSAGILSNLAGMLGTWVWGRFADRSSWDVLLRRTALISTLCTLSWAFVNKETAPILAPVILSATAACAGGSGMASINLQYQCSPPTGKTTYLGVTSAVSSLLAWVSSLIAAAVQSVVEPHFGAKSIPMLFLLSGVLAFTGVITFGRKLPVCESNRN</sequence>
<reference evidence="3 4" key="1">
    <citation type="submission" date="2016-10" db="EMBL/GenBank/DDBJ databases">
        <authorList>
            <person name="de Groot N.N."/>
        </authorList>
    </citation>
    <scope>NUCLEOTIDE SEQUENCE [LARGE SCALE GENOMIC DNA]</scope>
    <source>
        <strain evidence="3 4">CGMCC 1.5070</strain>
    </source>
</reference>
<dbReference type="RefSeq" id="WP_162840795.1">
    <property type="nucleotide sequence ID" value="NZ_FOCG01000001.1"/>
</dbReference>
<feature type="transmembrane region" description="Helical" evidence="2">
    <location>
        <begin position="120"/>
        <end position="142"/>
    </location>
</feature>
<accession>A0A1H7ZSN7</accession>
<feature type="transmembrane region" description="Helical" evidence="2">
    <location>
        <begin position="91"/>
        <end position="114"/>
    </location>
</feature>
<protein>
    <submittedName>
        <fullName evidence="3">Major Facilitator Superfamily protein</fullName>
    </submittedName>
</protein>
<feature type="transmembrane region" description="Helical" evidence="2">
    <location>
        <begin position="193"/>
        <end position="213"/>
    </location>
</feature>
<feature type="transmembrane region" description="Helical" evidence="2">
    <location>
        <begin position="29"/>
        <end position="49"/>
    </location>
</feature>
<dbReference type="EMBL" id="FOCG01000001">
    <property type="protein sequence ID" value="SEM61313.1"/>
    <property type="molecule type" value="Genomic_DNA"/>
</dbReference>
<dbReference type="GO" id="GO:0005886">
    <property type="term" value="C:plasma membrane"/>
    <property type="evidence" value="ECO:0007669"/>
    <property type="project" value="UniProtKB-SubCell"/>
</dbReference>
<dbReference type="PANTHER" id="PTHR23526:SF2">
    <property type="entry name" value="MAJOR FACILITATOR SUPERFAMILY (MFS) PROFILE DOMAIN-CONTAINING PROTEIN"/>
    <property type="match status" value="1"/>
</dbReference>
<keyword evidence="2" id="KW-1133">Transmembrane helix</keyword>
<evidence type="ECO:0000313" key="3">
    <source>
        <dbReference type="EMBL" id="SEM61313.1"/>
    </source>
</evidence>
<dbReference type="CDD" id="cd06174">
    <property type="entry name" value="MFS"/>
    <property type="match status" value="1"/>
</dbReference>
<proteinExistence type="predicted"/>
<evidence type="ECO:0000256" key="2">
    <source>
        <dbReference type="SAM" id="Phobius"/>
    </source>
</evidence>